<dbReference type="Proteomes" id="UP000283095">
    <property type="component" value="Chromosome"/>
</dbReference>
<evidence type="ECO:0000313" key="2">
    <source>
        <dbReference type="Proteomes" id="UP000283095"/>
    </source>
</evidence>
<dbReference type="EMBL" id="CP026095">
    <property type="protein sequence ID" value="AZV43438.1"/>
    <property type="molecule type" value="Genomic_DNA"/>
</dbReference>
<reference evidence="1 2" key="1">
    <citation type="submission" date="2018-01" db="EMBL/GenBank/DDBJ databases">
        <title>Bacillus asahii Genome sequencing and assembly.</title>
        <authorList>
            <person name="Jiang H."/>
            <person name="Feng Y."/>
            <person name="Zhao F."/>
            <person name="Lin X."/>
        </authorList>
    </citation>
    <scope>NUCLEOTIDE SEQUENCE [LARGE SCALE GENOMIC DNA]</scope>
    <source>
        <strain evidence="1 2">OM18</strain>
    </source>
</reference>
<protein>
    <submittedName>
        <fullName evidence="1">Uncharacterized protein</fullName>
    </submittedName>
</protein>
<gene>
    <name evidence="1" type="ORF">BAOM_2829</name>
</gene>
<organism evidence="1 2">
    <name type="scientific">Peribacillus asahii</name>
    <dbReference type="NCBI Taxonomy" id="228899"/>
    <lineage>
        <taxon>Bacteria</taxon>
        <taxon>Bacillati</taxon>
        <taxon>Bacillota</taxon>
        <taxon>Bacilli</taxon>
        <taxon>Bacillales</taxon>
        <taxon>Bacillaceae</taxon>
        <taxon>Peribacillus</taxon>
    </lineage>
</organism>
<dbReference type="KEGG" id="pasa:BAOM_2829"/>
<sequence>MIYEMKIIKKGQTNPVYSAYINRAFEHIQLLVQSWES</sequence>
<dbReference type="AlphaFoldDB" id="A0A3Q9RPK7"/>
<proteinExistence type="predicted"/>
<name>A0A3Q9RPK7_9BACI</name>
<evidence type="ECO:0000313" key="1">
    <source>
        <dbReference type="EMBL" id="AZV43438.1"/>
    </source>
</evidence>
<accession>A0A3Q9RPK7</accession>